<proteinExistence type="predicted"/>
<name>A0A0F9JM72_9ZZZZ</name>
<gene>
    <name evidence="1" type="ORF">LCGC14_1435960</name>
</gene>
<protein>
    <submittedName>
        <fullName evidence="1">Uncharacterized protein</fullName>
    </submittedName>
</protein>
<sequence>MRFALYVLAGVLGSVLGLAVVFHFQSEEPVEPVSIRLSLEQRLLDLNDRLSQARYRARVEMLRAEELQFQLDRLASMRAGDRLTTVSRTAREHREKKRENK</sequence>
<comment type="caution">
    <text evidence="1">The sequence shown here is derived from an EMBL/GenBank/DDBJ whole genome shotgun (WGS) entry which is preliminary data.</text>
</comment>
<reference evidence="1" key="1">
    <citation type="journal article" date="2015" name="Nature">
        <title>Complex archaea that bridge the gap between prokaryotes and eukaryotes.</title>
        <authorList>
            <person name="Spang A."/>
            <person name="Saw J.H."/>
            <person name="Jorgensen S.L."/>
            <person name="Zaremba-Niedzwiedzka K."/>
            <person name="Martijn J."/>
            <person name="Lind A.E."/>
            <person name="van Eijk R."/>
            <person name="Schleper C."/>
            <person name="Guy L."/>
            <person name="Ettema T.J."/>
        </authorList>
    </citation>
    <scope>NUCLEOTIDE SEQUENCE</scope>
</reference>
<organism evidence="1">
    <name type="scientific">marine sediment metagenome</name>
    <dbReference type="NCBI Taxonomy" id="412755"/>
    <lineage>
        <taxon>unclassified sequences</taxon>
        <taxon>metagenomes</taxon>
        <taxon>ecological metagenomes</taxon>
    </lineage>
</organism>
<dbReference type="AlphaFoldDB" id="A0A0F9JM72"/>
<evidence type="ECO:0000313" key="1">
    <source>
        <dbReference type="EMBL" id="KKM70909.1"/>
    </source>
</evidence>
<dbReference type="EMBL" id="LAZR01009729">
    <property type="protein sequence ID" value="KKM70909.1"/>
    <property type="molecule type" value="Genomic_DNA"/>
</dbReference>
<accession>A0A0F9JM72</accession>